<organism evidence="2 3">
    <name type="scientific">Plasmodium fragile</name>
    <dbReference type="NCBI Taxonomy" id="5857"/>
    <lineage>
        <taxon>Eukaryota</taxon>
        <taxon>Sar</taxon>
        <taxon>Alveolata</taxon>
        <taxon>Apicomplexa</taxon>
        <taxon>Aconoidasida</taxon>
        <taxon>Haemosporida</taxon>
        <taxon>Plasmodiidae</taxon>
        <taxon>Plasmodium</taxon>
        <taxon>Plasmodium (Plasmodium)</taxon>
    </lineage>
</organism>
<accession>A0A0D9QJ63</accession>
<feature type="compositionally biased region" description="Polar residues" evidence="1">
    <location>
        <begin position="152"/>
        <end position="163"/>
    </location>
</feature>
<protein>
    <submittedName>
        <fullName evidence="2">Uncharacterized protein</fullName>
    </submittedName>
</protein>
<feature type="region of interest" description="Disordered" evidence="1">
    <location>
        <begin position="136"/>
        <end position="163"/>
    </location>
</feature>
<dbReference type="AlphaFoldDB" id="A0A0D9QJ63"/>
<feature type="region of interest" description="Disordered" evidence="1">
    <location>
        <begin position="219"/>
        <end position="247"/>
    </location>
</feature>
<dbReference type="EMBL" id="KQ001681">
    <property type="protein sequence ID" value="KJP87008.1"/>
    <property type="molecule type" value="Genomic_DNA"/>
</dbReference>
<dbReference type="Proteomes" id="UP000054561">
    <property type="component" value="Unassembled WGS sequence"/>
</dbReference>
<proteinExistence type="predicted"/>
<name>A0A0D9QJ63_PLAFR</name>
<dbReference type="RefSeq" id="XP_012336334.1">
    <property type="nucleotide sequence ID" value="XM_012480911.1"/>
</dbReference>
<gene>
    <name evidence="2" type="ORF">AK88_03290</name>
</gene>
<dbReference type="OrthoDB" id="372221at2759"/>
<evidence type="ECO:0000313" key="2">
    <source>
        <dbReference type="EMBL" id="KJP87008.1"/>
    </source>
</evidence>
<dbReference type="VEuPathDB" id="PlasmoDB:AK88_03290"/>
<dbReference type="OMA" id="DHSKNEP"/>
<feature type="compositionally biased region" description="Basic and acidic residues" evidence="1">
    <location>
        <begin position="219"/>
        <end position="233"/>
    </location>
</feature>
<feature type="region of interest" description="Disordered" evidence="1">
    <location>
        <begin position="337"/>
        <end position="359"/>
    </location>
</feature>
<reference evidence="2 3" key="1">
    <citation type="submission" date="2014-03" db="EMBL/GenBank/DDBJ databases">
        <title>The Genome Sequence of Plasmodium fragile nilgiri.</title>
        <authorList>
            <consortium name="The Broad Institute Genomics Platform"/>
            <consortium name="The Broad Institute Genome Sequencing Center for Infectious Disease"/>
            <person name="Neafsey D."/>
            <person name="Duraisingh M."/>
            <person name="Young S.K."/>
            <person name="Zeng Q."/>
            <person name="Gargeya S."/>
            <person name="Abouelleil A."/>
            <person name="Alvarado L."/>
            <person name="Chapman S.B."/>
            <person name="Gainer-Dewar J."/>
            <person name="Goldberg J."/>
            <person name="Griggs A."/>
            <person name="Gujja S."/>
            <person name="Hansen M."/>
            <person name="Howarth C."/>
            <person name="Imamovic A."/>
            <person name="Larimer J."/>
            <person name="Pearson M."/>
            <person name="Poon T.W."/>
            <person name="Priest M."/>
            <person name="Roberts A."/>
            <person name="Saif S."/>
            <person name="Shea T."/>
            <person name="Sykes S."/>
            <person name="Wortman J."/>
            <person name="Nusbaum C."/>
            <person name="Birren B."/>
        </authorList>
    </citation>
    <scope>NUCLEOTIDE SEQUENCE [LARGE SCALE GENOMIC DNA]</scope>
    <source>
        <strain evidence="3">nilgiri</strain>
    </source>
</reference>
<evidence type="ECO:0000313" key="3">
    <source>
        <dbReference type="Proteomes" id="UP000054561"/>
    </source>
</evidence>
<dbReference type="GeneID" id="24268604"/>
<keyword evidence="3" id="KW-1185">Reference proteome</keyword>
<sequence>MQPESEDRRGDKEREVILLGILNIDNVYGKDWITKKKEVKKDLQNKSIKLNHTFKNPSAFQERFEFLTLEDYNAVKNNYIYSAIVIFNPNLGLNSSAGEDAGQDARADAPVGQAKVKNTCVVSGGENAPRVANTARDVNNANNAPAGEYSNGGASSLRGATTPTKKKEGVGVLVVTCKKTNNDKMKHILIKMLKEEIKVECTVLKCRDGHFSSLSHVRREEREVKGKHTEIRHLGRPVPSSPDVPHSRVQSIAPSEAASIVTPPSDATNKPFDVSNKPFDATTKPFDATNKPFDVSRNNFFNMTAYIYGSSNLLANTSLILREYGDDEWAERLRRTKKGKEQKLGGCPPGAQDTSTSRESGLIKTFTSLFKK</sequence>
<evidence type="ECO:0000256" key="1">
    <source>
        <dbReference type="SAM" id="MobiDB-lite"/>
    </source>
</evidence>